<dbReference type="InterPro" id="IPR013833">
    <property type="entry name" value="Cyt_c_oxidase_su3_a-hlx"/>
</dbReference>
<gene>
    <name evidence="11" type="primary">COX3</name>
</gene>
<evidence type="ECO:0000256" key="9">
    <source>
        <dbReference type="SAM" id="Phobius"/>
    </source>
</evidence>
<dbReference type="PANTHER" id="PTHR11403">
    <property type="entry name" value="CYTOCHROME C OXIDASE SUBUNIT III"/>
    <property type="match status" value="1"/>
</dbReference>
<comment type="similarity">
    <text evidence="2 8">Belongs to the cytochrome c oxidase subunit 3 family.</text>
</comment>
<proteinExistence type="inferred from homology"/>
<dbReference type="InterPro" id="IPR024791">
    <property type="entry name" value="Cyt_c/ubiquinol_Oxase_su3"/>
</dbReference>
<evidence type="ECO:0000256" key="6">
    <source>
        <dbReference type="ARBA" id="ARBA00022989"/>
    </source>
</evidence>
<dbReference type="PROSITE" id="PS50253">
    <property type="entry name" value="COX3"/>
    <property type="match status" value="1"/>
</dbReference>
<keyword evidence="7 9" id="KW-0472">Membrane</keyword>
<organism evidence="11">
    <name type="scientific">Coloceras sp. SLC-2011</name>
    <dbReference type="NCBI Taxonomy" id="1075158"/>
    <lineage>
        <taxon>Eukaryota</taxon>
        <taxon>Metazoa</taxon>
        <taxon>Ecdysozoa</taxon>
        <taxon>Arthropoda</taxon>
        <taxon>Hexapoda</taxon>
        <taxon>Insecta</taxon>
        <taxon>Pterygota</taxon>
        <taxon>Neoptera</taxon>
        <taxon>Paraneoptera</taxon>
        <taxon>Psocodea</taxon>
        <taxon>Troctomorpha</taxon>
        <taxon>Phthiraptera</taxon>
        <taxon>Ischnocera</taxon>
        <taxon>Philopteridae</taxon>
        <taxon>Coloceras</taxon>
    </lineage>
</organism>
<dbReference type="InterPro" id="IPR033945">
    <property type="entry name" value="Cyt_c_oxase_su3_dom"/>
</dbReference>
<dbReference type="GO" id="GO:0016020">
    <property type="term" value="C:membrane"/>
    <property type="evidence" value="ECO:0007669"/>
    <property type="project" value="UniProtKB-SubCell"/>
</dbReference>
<evidence type="ECO:0000256" key="4">
    <source>
        <dbReference type="ARBA" id="ARBA00022692"/>
    </source>
</evidence>
<dbReference type="Gene3D" id="1.10.287.70">
    <property type="match status" value="1"/>
</dbReference>
<dbReference type="CDD" id="cd01665">
    <property type="entry name" value="Cyt_c_Oxidase_III"/>
    <property type="match status" value="1"/>
</dbReference>
<dbReference type="GO" id="GO:0006123">
    <property type="term" value="P:mitochondrial electron transport, cytochrome c to oxygen"/>
    <property type="evidence" value="ECO:0007669"/>
    <property type="project" value="TreeGrafter"/>
</dbReference>
<geneLocation type="mitochondrion" evidence="11"/>
<evidence type="ECO:0000256" key="5">
    <source>
        <dbReference type="ARBA" id="ARBA00022967"/>
    </source>
</evidence>
<keyword evidence="8 11" id="KW-0496">Mitochondrion</keyword>
<dbReference type="Gene3D" id="1.20.120.80">
    <property type="entry name" value="Cytochrome c oxidase, subunit III, four-helix bundle"/>
    <property type="match status" value="1"/>
</dbReference>
<dbReference type="PANTHER" id="PTHR11403:SF7">
    <property type="entry name" value="CYTOCHROME C OXIDASE SUBUNIT 3"/>
    <property type="match status" value="1"/>
</dbReference>
<dbReference type="GO" id="GO:0005739">
    <property type="term" value="C:mitochondrion"/>
    <property type="evidence" value="ECO:0007669"/>
    <property type="project" value="TreeGrafter"/>
</dbReference>
<comment type="subcellular location">
    <subcellularLocation>
        <location evidence="1">Membrane</location>
        <topology evidence="1">Multi-pass membrane protein</topology>
    </subcellularLocation>
</comment>
<feature type="transmembrane region" description="Helical" evidence="9">
    <location>
        <begin position="200"/>
        <end position="224"/>
    </location>
</feature>
<dbReference type="Pfam" id="PF00510">
    <property type="entry name" value="COX3"/>
    <property type="match status" value="1"/>
</dbReference>
<dbReference type="InterPro" id="IPR035973">
    <property type="entry name" value="Cyt_c_oxidase_su3-like_sf"/>
</dbReference>
<name>G1EN64_9NEOP</name>
<dbReference type="EMBL" id="JN122000">
    <property type="protein sequence ID" value="AEM23842.1"/>
    <property type="molecule type" value="Genomic_DNA"/>
</dbReference>
<evidence type="ECO:0000259" key="10">
    <source>
        <dbReference type="PROSITE" id="PS50253"/>
    </source>
</evidence>
<reference evidence="11" key="1">
    <citation type="journal article" date="2011" name="BMC Genomics">
        <title>Mitochondrial genome deletions and minicircles are common in lice (Insecta: Phthiraptera).</title>
        <authorList>
            <person name="Cameron S.L."/>
            <person name="Yoshizawa K."/>
            <person name="Mizukoshi A."/>
            <person name="Whiting M.F."/>
            <person name="Johnson K.P."/>
        </authorList>
    </citation>
    <scope>NUCLEOTIDE SEQUENCE</scope>
</reference>
<sequence>MEKFKFGFHPFHMVDLSPWPLMKSLSVFSLVVNLYHYMNLSGSVMWMMESFMSSLVISVLWWRDVIREGTFQGCHTKEVQKGLVSGVLLFICSEIMFFFSFFFGFLFSSLCPDVEIGMKWPPVGNEPLSFMMVPFLNTLILLSSGVSITWSHHALLEGNLFSSLYGMMVTVFFWLVFSFFQFDEYYSCSFTMADSIYGSFFFLMTGFHGIHVMVGVLFISVSLFRLMMGHYSSFHHFGFEASAWYWHFVDVVWLFLYVMVYWWGS</sequence>
<keyword evidence="4 8" id="KW-0812">Transmembrane</keyword>
<evidence type="ECO:0000313" key="11">
    <source>
        <dbReference type="EMBL" id="AEM23842.1"/>
    </source>
</evidence>
<dbReference type="GO" id="GO:0004129">
    <property type="term" value="F:cytochrome-c oxidase activity"/>
    <property type="evidence" value="ECO:0007669"/>
    <property type="project" value="InterPro"/>
</dbReference>
<feature type="transmembrane region" description="Helical" evidence="9">
    <location>
        <begin position="160"/>
        <end position="180"/>
    </location>
</feature>
<evidence type="ECO:0000256" key="8">
    <source>
        <dbReference type="RuleBase" id="RU003375"/>
    </source>
</evidence>
<protein>
    <recommendedName>
        <fullName evidence="3 8">Cytochrome c oxidase subunit 3</fullName>
    </recommendedName>
</protein>
<feature type="domain" description="Heme-copper oxidase subunit III family profile" evidence="10">
    <location>
        <begin position="7"/>
        <end position="265"/>
    </location>
</feature>
<dbReference type="AlphaFoldDB" id="G1EN64"/>
<accession>G1EN64</accession>
<keyword evidence="5" id="KW-1278">Translocase</keyword>
<evidence type="ECO:0000256" key="7">
    <source>
        <dbReference type="ARBA" id="ARBA00023136"/>
    </source>
</evidence>
<evidence type="ECO:0000256" key="2">
    <source>
        <dbReference type="ARBA" id="ARBA00010581"/>
    </source>
</evidence>
<dbReference type="InterPro" id="IPR000298">
    <property type="entry name" value="Cyt_c_oxidase-like_su3"/>
</dbReference>
<feature type="transmembrane region" description="Helical" evidence="9">
    <location>
        <begin position="44"/>
        <end position="62"/>
    </location>
</feature>
<feature type="transmembrane region" description="Helical" evidence="9">
    <location>
        <begin position="128"/>
        <end position="148"/>
    </location>
</feature>
<comment type="function">
    <text evidence="8">Component of the cytochrome c oxidase, the last enzyme in the mitochondrial electron transport chain which drives oxidative phosphorylation. The respiratory chain contains 3 multisubunit complexes succinate dehydrogenase (complex II, CII), ubiquinol-cytochrome c oxidoreductase (cytochrome b-c1 complex, complex III, CIII) and cytochrome c oxidase (complex IV, CIV), that cooperate to transfer electrons derived from NADH and succinate to molecular oxygen, creating an electrochemical gradient over the inner membrane that drives transmembrane transport and the ATP synthase. Cytochrome c oxidase is the component of the respiratory chain that catalyzes the reduction of oxygen to water. Electrons originating from reduced cytochrome c in the intermembrane space (IMS) are transferred via the dinuclear copper A center (CU(A)) of subunit 2 and heme A of subunit 1 to the active site in subunit 1, a binuclear center (BNC) formed by heme A3 and copper B (CU(B)). The BNC reduces molecular oxygen to 2 water molecules using 4 electrons from cytochrome c in the IMS and 4 protons from the mitochondrial matrix.</text>
</comment>
<feature type="transmembrane region" description="Helical" evidence="9">
    <location>
        <begin position="83"/>
        <end position="108"/>
    </location>
</feature>
<keyword evidence="6 9" id="KW-1133">Transmembrane helix</keyword>
<dbReference type="SUPFAM" id="SSF81452">
    <property type="entry name" value="Cytochrome c oxidase subunit III-like"/>
    <property type="match status" value="1"/>
</dbReference>
<evidence type="ECO:0000256" key="1">
    <source>
        <dbReference type="ARBA" id="ARBA00004141"/>
    </source>
</evidence>
<feature type="transmembrane region" description="Helical" evidence="9">
    <location>
        <begin position="244"/>
        <end position="264"/>
    </location>
</feature>
<evidence type="ECO:0000256" key="3">
    <source>
        <dbReference type="ARBA" id="ARBA00015944"/>
    </source>
</evidence>